<dbReference type="GO" id="GO:0004407">
    <property type="term" value="F:histone deacetylase activity"/>
    <property type="evidence" value="ECO:0007669"/>
    <property type="project" value="InterPro"/>
</dbReference>
<dbReference type="InterPro" id="IPR003084">
    <property type="entry name" value="HDAC_I/II"/>
</dbReference>
<dbReference type="PANTHER" id="PTHR10625">
    <property type="entry name" value="HISTONE DEACETYLASE HDAC1-RELATED"/>
    <property type="match status" value="1"/>
</dbReference>
<dbReference type="InterPro" id="IPR037138">
    <property type="entry name" value="His_deacetylse_dom_sf"/>
</dbReference>
<evidence type="ECO:0000313" key="1">
    <source>
        <dbReference type="WBParaSite" id="MCU_009161-RA"/>
    </source>
</evidence>
<organism evidence="1">
    <name type="scientific">Mesocestoides corti</name>
    <name type="common">Flatworm</name>
    <dbReference type="NCBI Taxonomy" id="53468"/>
    <lineage>
        <taxon>Eukaryota</taxon>
        <taxon>Metazoa</taxon>
        <taxon>Spiralia</taxon>
        <taxon>Lophotrochozoa</taxon>
        <taxon>Platyhelminthes</taxon>
        <taxon>Cestoda</taxon>
        <taxon>Eucestoda</taxon>
        <taxon>Cyclophyllidea</taxon>
        <taxon>Mesocestoididae</taxon>
        <taxon>Mesocestoides</taxon>
    </lineage>
</organism>
<dbReference type="SUPFAM" id="SSF52768">
    <property type="entry name" value="Arginase/deacetylase"/>
    <property type="match status" value="1"/>
</dbReference>
<dbReference type="Gene3D" id="3.40.800.20">
    <property type="entry name" value="Histone deacetylase domain"/>
    <property type="match status" value="1"/>
</dbReference>
<dbReference type="GO" id="GO:0040029">
    <property type="term" value="P:epigenetic regulation of gene expression"/>
    <property type="evidence" value="ECO:0007669"/>
    <property type="project" value="TreeGrafter"/>
</dbReference>
<dbReference type="WBParaSite" id="MCU_009161-RA">
    <property type="protein sequence ID" value="MCU_009161-RA"/>
    <property type="gene ID" value="MCU_009161"/>
</dbReference>
<name>A0A5K3FL52_MESCO</name>
<reference evidence="1" key="1">
    <citation type="submission" date="2019-11" db="UniProtKB">
        <authorList>
            <consortium name="WormBaseParasite"/>
        </authorList>
    </citation>
    <scope>IDENTIFICATION</scope>
</reference>
<proteinExistence type="predicted"/>
<dbReference type="PANTHER" id="PTHR10625:SF10">
    <property type="entry name" value="HISTONE DEACETYLASE HDAC1"/>
    <property type="match status" value="1"/>
</dbReference>
<protein>
    <submittedName>
        <fullName evidence="1">Hist_deacetyl domain-containing protein</fullName>
    </submittedName>
</protein>
<accession>A0A5K3FL52</accession>
<dbReference type="AlphaFoldDB" id="A0A5K3FL52"/>
<dbReference type="PRINTS" id="PR01271">
    <property type="entry name" value="HISDACETLASE"/>
</dbReference>
<sequence length="97" mass="11276">MGKDKRVVYFYDSDTGNFHYGPNHPMKPHRLTLAHTLVLGYGLTSKMQIYKAPKASMKDMMTFHTAEYMEFLRDVKPANVNEFPKDKLLGYNVGEDW</sequence>
<dbReference type="InterPro" id="IPR023696">
    <property type="entry name" value="Ureohydrolase_dom_sf"/>
</dbReference>